<evidence type="ECO:0000256" key="1">
    <source>
        <dbReference type="ARBA" id="ARBA00022801"/>
    </source>
</evidence>
<name>A0A926I4P7_9FIRM</name>
<evidence type="ECO:0000313" key="5">
    <source>
        <dbReference type="Proteomes" id="UP000653127"/>
    </source>
</evidence>
<dbReference type="EMBL" id="JACRST010000008">
    <property type="protein sequence ID" value="MBC8546693.1"/>
    <property type="molecule type" value="Genomic_DNA"/>
</dbReference>
<dbReference type="InterPro" id="IPR011650">
    <property type="entry name" value="Peptidase_M20_dimer"/>
</dbReference>
<dbReference type="InterPro" id="IPR002933">
    <property type="entry name" value="Peptidase_M20"/>
</dbReference>
<keyword evidence="2" id="KW-0479">Metal-binding</keyword>
<keyword evidence="2" id="KW-0464">Manganese</keyword>
<dbReference type="NCBIfam" id="TIGR01891">
    <property type="entry name" value="amidohydrolases"/>
    <property type="match status" value="1"/>
</dbReference>
<feature type="binding site" evidence="2">
    <location>
        <position position="140"/>
    </location>
    <ligand>
        <name>Mn(2+)</name>
        <dbReference type="ChEBI" id="CHEBI:29035"/>
        <label>2</label>
    </ligand>
</feature>
<dbReference type="GO" id="GO:0046872">
    <property type="term" value="F:metal ion binding"/>
    <property type="evidence" value="ECO:0007669"/>
    <property type="project" value="UniProtKB-KW"/>
</dbReference>
<sequence length="396" mass="42841">MDLHKLVDEITPEITELCNHIHENPELSLKEYNTCALLENYVKEHVTYERLKRVGETGLFFEVKGIKPGPAKTIILRGDIDALPIQEAEGMPHRSKVPGVMHACGHDVHGTINVGAANVLSKVRDQFSGSVFFFIQPAEEILKGARLFLNDPDIDFDRVDAAVAAHSSPEIDAGTIGVRYGGILASADEIKITVRGKSGHGAHPHTVIDPIVAASSIVMNLQTLVSRETSAADSAVVSICSIHGGVAHNIVPDSVELWGTVRTVDHATRDRMEESVKRVCHGVAEALRAEVEVEYIRGVPPMVSEREWVDRAVRVGGKLLGENGVVMMPHPSMGAEDFAFVKEKFPGVFIRLGGRTPGGPYGSMHSPTFYSDPKAIPAGMLTLAGMALDFFGAEYA</sequence>
<organism evidence="4 5">
    <name type="scientific">Ligaoa zhengdingensis</name>
    <dbReference type="NCBI Taxonomy" id="2763658"/>
    <lineage>
        <taxon>Bacteria</taxon>
        <taxon>Bacillati</taxon>
        <taxon>Bacillota</taxon>
        <taxon>Clostridia</taxon>
        <taxon>Eubacteriales</taxon>
        <taxon>Oscillospiraceae</taxon>
        <taxon>Ligaoa</taxon>
    </lineage>
</organism>
<dbReference type="Proteomes" id="UP000653127">
    <property type="component" value="Unassembled WGS sequence"/>
</dbReference>
<evidence type="ECO:0000313" key="4">
    <source>
        <dbReference type="EMBL" id="MBC8546693.1"/>
    </source>
</evidence>
<feature type="binding site" evidence="2">
    <location>
        <position position="365"/>
    </location>
    <ligand>
        <name>Mn(2+)</name>
        <dbReference type="ChEBI" id="CHEBI:29035"/>
        <label>2</label>
    </ligand>
</feature>
<dbReference type="Pfam" id="PF01546">
    <property type="entry name" value="Peptidase_M20"/>
    <property type="match status" value="1"/>
</dbReference>
<dbReference type="PANTHER" id="PTHR11014">
    <property type="entry name" value="PEPTIDASE M20 FAMILY MEMBER"/>
    <property type="match status" value="1"/>
</dbReference>
<dbReference type="InterPro" id="IPR036264">
    <property type="entry name" value="Bact_exopeptidase_dim_dom"/>
</dbReference>
<gene>
    <name evidence="4" type="ORF">H8711_07055</name>
</gene>
<dbReference type="PANTHER" id="PTHR11014:SF63">
    <property type="entry name" value="METALLOPEPTIDASE, PUTATIVE (AFU_ORTHOLOGUE AFUA_6G09600)-RELATED"/>
    <property type="match status" value="1"/>
</dbReference>
<dbReference type="GO" id="GO:0050118">
    <property type="term" value="F:N-acetyldiaminopimelate deacetylase activity"/>
    <property type="evidence" value="ECO:0007669"/>
    <property type="project" value="UniProtKB-ARBA"/>
</dbReference>
<dbReference type="FunFam" id="3.30.70.360:FF:000001">
    <property type="entry name" value="N-acetyldiaminopimelate deacetylase"/>
    <property type="match status" value="1"/>
</dbReference>
<feature type="binding site" evidence="2">
    <location>
        <position position="106"/>
    </location>
    <ligand>
        <name>Mn(2+)</name>
        <dbReference type="ChEBI" id="CHEBI:29035"/>
        <label>2</label>
    </ligand>
</feature>
<comment type="cofactor">
    <cofactor evidence="2">
        <name>Mn(2+)</name>
        <dbReference type="ChEBI" id="CHEBI:29035"/>
    </cofactor>
    <text evidence="2">The Mn(2+) ion enhances activity.</text>
</comment>
<accession>A0A926I4P7</accession>
<keyword evidence="1" id="KW-0378">Hydrolase</keyword>
<feature type="binding site" evidence="2">
    <location>
        <position position="166"/>
    </location>
    <ligand>
        <name>Mn(2+)</name>
        <dbReference type="ChEBI" id="CHEBI:29035"/>
        <label>2</label>
    </ligand>
</feature>
<dbReference type="Gene3D" id="3.30.70.360">
    <property type="match status" value="1"/>
</dbReference>
<dbReference type="InterPro" id="IPR017439">
    <property type="entry name" value="Amidohydrolase"/>
</dbReference>
<evidence type="ECO:0000259" key="3">
    <source>
        <dbReference type="Pfam" id="PF07687"/>
    </source>
</evidence>
<feature type="binding site" evidence="2">
    <location>
        <position position="104"/>
    </location>
    <ligand>
        <name>Mn(2+)</name>
        <dbReference type="ChEBI" id="CHEBI:29035"/>
        <label>2</label>
    </ligand>
</feature>
<dbReference type="PIRSF" id="PIRSF005962">
    <property type="entry name" value="Pept_M20D_amidohydro"/>
    <property type="match status" value="1"/>
</dbReference>
<dbReference type="Gene3D" id="3.40.630.10">
    <property type="entry name" value="Zn peptidases"/>
    <property type="match status" value="1"/>
</dbReference>
<proteinExistence type="predicted"/>
<reference evidence="4" key="1">
    <citation type="submission" date="2020-08" db="EMBL/GenBank/DDBJ databases">
        <title>Genome public.</title>
        <authorList>
            <person name="Liu C."/>
            <person name="Sun Q."/>
        </authorList>
    </citation>
    <scope>NUCLEOTIDE SEQUENCE</scope>
    <source>
        <strain evidence="4">NSJ-31</strain>
    </source>
</reference>
<feature type="domain" description="Peptidase M20 dimerisation" evidence="3">
    <location>
        <begin position="189"/>
        <end position="280"/>
    </location>
</feature>
<dbReference type="AlphaFoldDB" id="A0A926I4P7"/>
<comment type="caution">
    <text evidence="4">The sequence shown here is derived from an EMBL/GenBank/DDBJ whole genome shotgun (WGS) entry which is preliminary data.</text>
</comment>
<keyword evidence="5" id="KW-1185">Reference proteome</keyword>
<dbReference type="Pfam" id="PF07687">
    <property type="entry name" value="M20_dimer"/>
    <property type="match status" value="1"/>
</dbReference>
<dbReference type="GO" id="GO:0019877">
    <property type="term" value="P:diaminopimelate biosynthetic process"/>
    <property type="evidence" value="ECO:0007669"/>
    <property type="project" value="UniProtKB-ARBA"/>
</dbReference>
<protein>
    <submittedName>
        <fullName evidence="4">Amidohydrolase</fullName>
    </submittedName>
</protein>
<dbReference type="CDD" id="cd03886">
    <property type="entry name" value="M20_Acy1"/>
    <property type="match status" value="1"/>
</dbReference>
<dbReference type="SUPFAM" id="SSF53187">
    <property type="entry name" value="Zn-dependent exopeptidases"/>
    <property type="match status" value="1"/>
</dbReference>
<evidence type="ECO:0000256" key="2">
    <source>
        <dbReference type="PIRSR" id="PIRSR005962-1"/>
    </source>
</evidence>
<dbReference type="SUPFAM" id="SSF55031">
    <property type="entry name" value="Bacterial exopeptidase dimerisation domain"/>
    <property type="match status" value="1"/>
</dbReference>